<name>A0A3S2VRE7_9SPHN</name>
<dbReference type="PANTHER" id="PTHR43798:SF29">
    <property type="entry name" value="AB HYDROLASE-1 DOMAIN-CONTAINING PROTEIN"/>
    <property type="match status" value="1"/>
</dbReference>
<organism evidence="2 3">
    <name type="scientific">Novosphingobium umbonatum</name>
    <dbReference type="NCBI Taxonomy" id="1908524"/>
    <lineage>
        <taxon>Bacteria</taxon>
        <taxon>Pseudomonadati</taxon>
        <taxon>Pseudomonadota</taxon>
        <taxon>Alphaproteobacteria</taxon>
        <taxon>Sphingomonadales</taxon>
        <taxon>Sphingomonadaceae</taxon>
        <taxon>Novosphingobium</taxon>
    </lineage>
</organism>
<dbReference type="SUPFAM" id="SSF53474">
    <property type="entry name" value="alpha/beta-Hydrolases"/>
    <property type="match status" value="1"/>
</dbReference>
<dbReference type="InterPro" id="IPR000073">
    <property type="entry name" value="AB_hydrolase_1"/>
</dbReference>
<dbReference type="OrthoDB" id="5491135at2"/>
<accession>A0A3S2VRE7</accession>
<keyword evidence="3" id="KW-1185">Reference proteome</keyword>
<protein>
    <submittedName>
        <fullName evidence="2">Alpha/beta hydrolase</fullName>
    </submittedName>
</protein>
<reference evidence="2 3" key="1">
    <citation type="submission" date="2019-01" db="EMBL/GenBank/DDBJ databases">
        <authorList>
            <person name="Chen W.-M."/>
        </authorList>
    </citation>
    <scope>NUCLEOTIDE SEQUENCE [LARGE SCALE GENOMIC DNA]</scope>
    <source>
        <strain evidence="2 3">FSY-9</strain>
    </source>
</reference>
<gene>
    <name evidence="2" type="ORF">EOE18_14355</name>
</gene>
<keyword evidence="2" id="KW-0378">Hydrolase</keyword>
<dbReference type="PANTHER" id="PTHR43798">
    <property type="entry name" value="MONOACYLGLYCEROL LIPASE"/>
    <property type="match status" value="1"/>
</dbReference>
<dbReference type="Pfam" id="PF12697">
    <property type="entry name" value="Abhydrolase_6"/>
    <property type="match status" value="1"/>
</dbReference>
<proteinExistence type="predicted"/>
<dbReference type="AlphaFoldDB" id="A0A3S2VRE7"/>
<dbReference type="EMBL" id="SACO01000012">
    <property type="protein sequence ID" value="RVU03754.1"/>
    <property type="molecule type" value="Genomic_DNA"/>
</dbReference>
<dbReference type="GO" id="GO:0016787">
    <property type="term" value="F:hydrolase activity"/>
    <property type="evidence" value="ECO:0007669"/>
    <property type="project" value="UniProtKB-KW"/>
</dbReference>
<evidence type="ECO:0000259" key="1">
    <source>
        <dbReference type="Pfam" id="PF12697"/>
    </source>
</evidence>
<feature type="domain" description="AB hydrolase-1" evidence="1">
    <location>
        <begin position="40"/>
        <end position="223"/>
    </location>
</feature>
<comment type="caution">
    <text evidence="2">The sequence shown here is derived from an EMBL/GenBank/DDBJ whole genome shotgun (WGS) entry which is preliminary data.</text>
</comment>
<evidence type="ECO:0000313" key="2">
    <source>
        <dbReference type="EMBL" id="RVU03754.1"/>
    </source>
</evidence>
<dbReference type="InterPro" id="IPR029058">
    <property type="entry name" value="AB_hydrolase_fold"/>
</dbReference>
<dbReference type="RefSeq" id="WP_127710727.1">
    <property type="nucleotide sequence ID" value="NZ_SACO01000012.1"/>
</dbReference>
<dbReference type="InterPro" id="IPR050266">
    <property type="entry name" value="AB_hydrolase_sf"/>
</dbReference>
<evidence type="ECO:0000313" key="3">
    <source>
        <dbReference type="Proteomes" id="UP000282837"/>
    </source>
</evidence>
<sequence>MMSETLPLLLVPGLICDSRVFAAQAAAFPQAQCLGGWGACDSLAAMAQRLLDKAPERFALLGHSMGARVALEAYRMAPERIDRLALVSTGTHPVAQGEAEKRYALRDLGREQGMAALVDQWLPPMIAPDNRPALYAPLHAMAAEQGLPAFEAQITALLSRPTLESLLPTITCPLLSCTGALDAWSPPAQAQAIADAAPRATLEIIPEAGHFLPIERAEAFNAAIARWLNIHP</sequence>
<dbReference type="Proteomes" id="UP000282837">
    <property type="component" value="Unassembled WGS sequence"/>
</dbReference>
<dbReference type="Gene3D" id="3.40.50.1820">
    <property type="entry name" value="alpha/beta hydrolase"/>
    <property type="match status" value="1"/>
</dbReference>